<keyword evidence="3" id="KW-0813">Transport</keyword>
<feature type="transmembrane region" description="Helical" evidence="8">
    <location>
        <begin position="71"/>
        <end position="91"/>
    </location>
</feature>
<dbReference type="EMBL" id="FUWZ01000010">
    <property type="protein sequence ID" value="SKA48108.1"/>
    <property type="molecule type" value="Genomic_DNA"/>
</dbReference>
<dbReference type="RefSeq" id="WP_078673318.1">
    <property type="nucleotide sequence ID" value="NZ_FUWZ01000010.1"/>
</dbReference>
<dbReference type="Proteomes" id="UP000190367">
    <property type="component" value="Unassembled WGS sequence"/>
</dbReference>
<gene>
    <name evidence="9" type="ORF">SAMN04488128_11013</name>
</gene>
<evidence type="ECO:0000256" key="5">
    <source>
        <dbReference type="ARBA" id="ARBA00022692"/>
    </source>
</evidence>
<keyword evidence="5 8" id="KW-0812">Transmembrane</keyword>
<dbReference type="STRING" id="634771.SAMN04488128_11013"/>
<dbReference type="PANTHER" id="PTHR30472:SF70">
    <property type="entry name" value="MOLYBDATE IMPORT SYSTEM PERMEASE PROTEIN MOLB"/>
    <property type="match status" value="1"/>
</dbReference>
<dbReference type="Gene3D" id="1.10.3470.10">
    <property type="entry name" value="ABC transporter involved in vitamin B12 uptake, BtuC"/>
    <property type="match status" value="1"/>
</dbReference>
<dbReference type="SUPFAM" id="SSF81345">
    <property type="entry name" value="ABC transporter involved in vitamin B12 uptake, BtuC"/>
    <property type="match status" value="1"/>
</dbReference>
<dbReference type="FunFam" id="1.10.3470.10:FF:000001">
    <property type="entry name" value="Vitamin B12 ABC transporter permease BtuC"/>
    <property type="match status" value="1"/>
</dbReference>
<dbReference type="GO" id="GO:0005886">
    <property type="term" value="C:plasma membrane"/>
    <property type="evidence" value="ECO:0007669"/>
    <property type="project" value="UniProtKB-SubCell"/>
</dbReference>
<keyword evidence="4" id="KW-1003">Cell membrane</keyword>
<evidence type="ECO:0000256" key="8">
    <source>
        <dbReference type="SAM" id="Phobius"/>
    </source>
</evidence>
<proteinExistence type="inferred from homology"/>
<evidence type="ECO:0000256" key="2">
    <source>
        <dbReference type="ARBA" id="ARBA00007935"/>
    </source>
</evidence>
<reference evidence="10" key="1">
    <citation type="submission" date="2017-02" db="EMBL/GenBank/DDBJ databases">
        <authorList>
            <person name="Varghese N."/>
            <person name="Submissions S."/>
        </authorList>
    </citation>
    <scope>NUCLEOTIDE SEQUENCE [LARGE SCALE GENOMIC DNA]</scope>
    <source>
        <strain evidence="10">DSM 22224</strain>
    </source>
</reference>
<keyword evidence="6 8" id="KW-1133">Transmembrane helix</keyword>
<feature type="transmembrane region" description="Helical" evidence="8">
    <location>
        <begin position="148"/>
        <end position="171"/>
    </location>
</feature>
<evidence type="ECO:0000313" key="9">
    <source>
        <dbReference type="EMBL" id="SKA48108.1"/>
    </source>
</evidence>
<feature type="transmembrane region" description="Helical" evidence="8">
    <location>
        <begin position="97"/>
        <end position="116"/>
    </location>
</feature>
<name>A0A1T4U6G7_9BACT</name>
<accession>A0A1T4U6G7</accession>
<evidence type="ECO:0000256" key="3">
    <source>
        <dbReference type="ARBA" id="ARBA00022448"/>
    </source>
</evidence>
<dbReference type="OrthoDB" id="9811721at2"/>
<dbReference type="GO" id="GO:0022857">
    <property type="term" value="F:transmembrane transporter activity"/>
    <property type="evidence" value="ECO:0007669"/>
    <property type="project" value="InterPro"/>
</dbReference>
<evidence type="ECO:0000256" key="1">
    <source>
        <dbReference type="ARBA" id="ARBA00004651"/>
    </source>
</evidence>
<organism evidence="9 10">
    <name type="scientific">Chitinophaga eiseniae</name>
    <dbReference type="NCBI Taxonomy" id="634771"/>
    <lineage>
        <taxon>Bacteria</taxon>
        <taxon>Pseudomonadati</taxon>
        <taxon>Bacteroidota</taxon>
        <taxon>Chitinophagia</taxon>
        <taxon>Chitinophagales</taxon>
        <taxon>Chitinophagaceae</taxon>
        <taxon>Chitinophaga</taxon>
    </lineage>
</organism>
<dbReference type="Pfam" id="PF01032">
    <property type="entry name" value="FecCD"/>
    <property type="match status" value="1"/>
</dbReference>
<dbReference type="InterPro" id="IPR037294">
    <property type="entry name" value="ABC_BtuC-like"/>
</dbReference>
<feature type="transmembrane region" description="Helical" evidence="8">
    <location>
        <begin position="202"/>
        <end position="218"/>
    </location>
</feature>
<keyword evidence="7 8" id="KW-0472">Membrane</keyword>
<sequence>MKQRVVYFICYALPVPVILLSLFIGSTGQADAGAALALAYKKVVASSLTVAEEDSWAMIKNIIYNVRLPRVLLTFLVGAALSVSGSVLQGIFRNPLVDSYVLGISSGAAFGAALAMTVPLIPVSLAAFAGGVLAVLLAYLIARSGSGATIITIVLSGMVISGMFSAGLAIVQYISNPYKLQAIVQWTMGNLHVASWQELKRICIPVLLGLVVVFIYRWRLNVLSLGDDAAKAAGVNPGADKWVLIGCATLLTAVTVAAVGIVSFYGLFLPHIVRMMLGADNRKAIPASIFLGGTFLLVIDNFSRSLFAFEIPVGIFTMLLGGPFFIYLMRKNKLNWH</sequence>
<evidence type="ECO:0000313" key="10">
    <source>
        <dbReference type="Proteomes" id="UP000190367"/>
    </source>
</evidence>
<feature type="transmembrane region" description="Helical" evidence="8">
    <location>
        <begin position="123"/>
        <end position="142"/>
    </location>
</feature>
<feature type="transmembrane region" description="Helical" evidence="8">
    <location>
        <begin position="305"/>
        <end position="328"/>
    </location>
</feature>
<dbReference type="AlphaFoldDB" id="A0A1T4U6G7"/>
<comment type="similarity">
    <text evidence="2">Belongs to the binding-protein-dependent transport system permease family. FecCD subfamily.</text>
</comment>
<evidence type="ECO:0000256" key="4">
    <source>
        <dbReference type="ARBA" id="ARBA00022475"/>
    </source>
</evidence>
<keyword evidence="10" id="KW-1185">Reference proteome</keyword>
<comment type="subcellular location">
    <subcellularLocation>
        <location evidence="1">Cell membrane</location>
        <topology evidence="1">Multi-pass membrane protein</topology>
    </subcellularLocation>
</comment>
<protein>
    <submittedName>
        <fullName evidence="9">Iron complex transport system permease protein</fullName>
    </submittedName>
</protein>
<dbReference type="CDD" id="cd06550">
    <property type="entry name" value="TM_ABC_iron-siderophores_like"/>
    <property type="match status" value="1"/>
</dbReference>
<evidence type="ECO:0000256" key="6">
    <source>
        <dbReference type="ARBA" id="ARBA00022989"/>
    </source>
</evidence>
<dbReference type="PANTHER" id="PTHR30472">
    <property type="entry name" value="FERRIC ENTEROBACTIN TRANSPORT SYSTEM PERMEASE PROTEIN"/>
    <property type="match status" value="1"/>
</dbReference>
<feature type="transmembrane region" description="Helical" evidence="8">
    <location>
        <begin position="281"/>
        <end position="299"/>
    </location>
</feature>
<dbReference type="GO" id="GO:0033214">
    <property type="term" value="P:siderophore-iron import into cell"/>
    <property type="evidence" value="ECO:0007669"/>
    <property type="project" value="TreeGrafter"/>
</dbReference>
<feature type="transmembrane region" description="Helical" evidence="8">
    <location>
        <begin position="242"/>
        <end position="269"/>
    </location>
</feature>
<evidence type="ECO:0000256" key="7">
    <source>
        <dbReference type="ARBA" id="ARBA00023136"/>
    </source>
</evidence>
<feature type="transmembrane region" description="Helical" evidence="8">
    <location>
        <begin position="5"/>
        <end position="26"/>
    </location>
</feature>
<dbReference type="InterPro" id="IPR000522">
    <property type="entry name" value="ABC_transptr_permease_BtuC"/>
</dbReference>